<protein>
    <submittedName>
        <fullName evidence="2">HD domain-containing protein</fullName>
    </submittedName>
</protein>
<dbReference type="EMBL" id="BAAALF010000103">
    <property type="protein sequence ID" value="GAA1253168.1"/>
    <property type="molecule type" value="Genomic_DNA"/>
</dbReference>
<evidence type="ECO:0000259" key="1">
    <source>
        <dbReference type="Pfam" id="PF01966"/>
    </source>
</evidence>
<dbReference type="InterPro" id="IPR006674">
    <property type="entry name" value="HD_domain"/>
</dbReference>
<dbReference type="Proteomes" id="UP001500037">
    <property type="component" value="Unassembled WGS sequence"/>
</dbReference>
<comment type="caution">
    <text evidence="2">The sequence shown here is derived from an EMBL/GenBank/DDBJ whole genome shotgun (WGS) entry which is preliminary data.</text>
</comment>
<evidence type="ECO:0000313" key="3">
    <source>
        <dbReference type="Proteomes" id="UP001500037"/>
    </source>
</evidence>
<organism evidence="2 3">
    <name type="scientific">Kitasatospora nipponensis</name>
    <dbReference type="NCBI Taxonomy" id="258049"/>
    <lineage>
        <taxon>Bacteria</taxon>
        <taxon>Bacillati</taxon>
        <taxon>Actinomycetota</taxon>
        <taxon>Actinomycetes</taxon>
        <taxon>Kitasatosporales</taxon>
        <taxon>Streptomycetaceae</taxon>
        <taxon>Kitasatospora</taxon>
    </lineage>
</organism>
<proteinExistence type="predicted"/>
<dbReference type="Pfam" id="PF01966">
    <property type="entry name" value="HD"/>
    <property type="match status" value="1"/>
</dbReference>
<evidence type="ECO:0000313" key="2">
    <source>
        <dbReference type="EMBL" id="GAA1253168.1"/>
    </source>
</evidence>
<keyword evidence="3" id="KW-1185">Reference proteome</keyword>
<dbReference type="RefSeq" id="WP_344444197.1">
    <property type="nucleotide sequence ID" value="NZ_BAAALF010000103.1"/>
</dbReference>
<reference evidence="2 3" key="1">
    <citation type="journal article" date="2019" name="Int. J. Syst. Evol. Microbiol.">
        <title>The Global Catalogue of Microorganisms (GCM) 10K type strain sequencing project: providing services to taxonomists for standard genome sequencing and annotation.</title>
        <authorList>
            <consortium name="The Broad Institute Genomics Platform"/>
            <consortium name="The Broad Institute Genome Sequencing Center for Infectious Disease"/>
            <person name="Wu L."/>
            <person name="Ma J."/>
        </authorList>
    </citation>
    <scope>NUCLEOTIDE SEQUENCE [LARGE SCALE GENOMIC DNA]</scope>
    <source>
        <strain evidence="2 3">JCM 13004</strain>
    </source>
</reference>
<name>A0ABN1WMY8_9ACTN</name>
<gene>
    <name evidence="2" type="ORF">GCM10009665_49840</name>
</gene>
<sequence length="198" mass="21104">MTASPRLLRALHDTGDLPLRPLPARAVDLLQALAAPPRLAAHLRAVHDVAAQLLDWTERHRPALAPDRAAVLFGAATHDIGKILHPAELQGPGSAHEEAGRALLLAHGTPAELARFAGTHGSWQKPEVGLNDLLVSLADTIWKGRRIAALEDLVVARLAAASGRPGWEEFLALDDLLTRLGDDAPARLAFQASHPTEA</sequence>
<accession>A0ABN1WMY8</accession>
<feature type="domain" description="HD" evidence="1">
    <location>
        <begin position="44"/>
        <end position="139"/>
    </location>
</feature>
<dbReference type="SUPFAM" id="SSF109604">
    <property type="entry name" value="HD-domain/PDEase-like"/>
    <property type="match status" value="1"/>
</dbReference>